<evidence type="ECO:0000313" key="1">
    <source>
        <dbReference type="EMBL" id="MFD3002892.1"/>
    </source>
</evidence>
<gene>
    <name evidence="1" type="ORF">ACFS7Z_21170</name>
</gene>
<evidence type="ECO:0008006" key="3">
    <source>
        <dbReference type="Google" id="ProtNLM"/>
    </source>
</evidence>
<comment type="caution">
    <text evidence="1">The sequence shown here is derived from an EMBL/GenBank/DDBJ whole genome shotgun (WGS) entry which is preliminary data.</text>
</comment>
<keyword evidence="2" id="KW-1185">Reference proteome</keyword>
<sequence>MLIYSGIITLDYNPATDVLATSMPDIREFSLSQVAYCLDLIVESIKGYDIKYLLLDSSKSVVEVEDEAYKATTLKFSQALMSTRLKKIARVGTEDTKREEKSAKVAKELKQELNLPIDFRNYADRVEAMDWLLETIRA</sequence>
<dbReference type="RefSeq" id="WP_377489177.1">
    <property type="nucleotide sequence ID" value="NZ_JBHUOX010000021.1"/>
</dbReference>
<dbReference type="EMBL" id="JBHUOX010000021">
    <property type="protein sequence ID" value="MFD3002892.1"/>
    <property type="molecule type" value="Genomic_DNA"/>
</dbReference>
<evidence type="ECO:0000313" key="2">
    <source>
        <dbReference type="Proteomes" id="UP001597641"/>
    </source>
</evidence>
<organism evidence="1 2">
    <name type="scientific">Pontibacter toksunensis</name>
    <dbReference type="NCBI Taxonomy" id="1332631"/>
    <lineage>
        <taxon>Bacteria</taxon>
        <taxon>Pseudomonadati</taxon>
        <taxon>Bacteroidota</taxon>
        <taxon>Cytophagia</taxon>
        <taxon>Cytophagales</taxon>
        <taxon>Hymenobacteraceae</taxon>
        <taxon>Pontibacter</taxon>
    </lineage>
</organism>
<dbReference type="Proteomes" id="UP001597641">
    <property type="component" value="Unassembled WGS sequence"/>
</dbReference>
<protein>
    <recommendedName>
        <fullName evidence="3">SpoIIAA-like protein</fullName>
    </recommendedName>
</protein>
<name>A0ABW6C0W4_9BACT</name>
<accession>A0ABW6C0W4</accession>
<reference evidence="2" key="1">
    <citation type="journal article" date="2019" name="Int. J. Syst. Evol. Microbiol.">
        <title>The Global Catalogue of Microorganisms (GCM) 10K type strain sequencing project: providing services to taxonomists for standard genome sequencing and annotation.</title>
        <authorList>
            <consortium name="The Broad Institute Genomics Platform"/>
            <consortium name="The Broad Institute Genome Sequencing Center for Infectious Disease"/>
            <person name="Wu L."/>
            <person name="Ma J."/>
        </authorList>
    </citation>
    <scope>NUCLEOTIDE SEQUENCE [LARGE SCALE GENOMIC DNA]</scope>
    <source>
        <strain evidence="2">KCTC 23984</strain>
    </source>
</reference>
<proteinExistence type="predicted"/>